<dbReference type="InterPro" id="IPR035892">
    <property type="entry name" value="C2_domain_sf"/>
</dbReference>
<dbReference type="SMART" id="SM00973">
    <property type="entry name" value="Sec63"/>
    <property type="match status" value="1"/>
</dbReference>
<dbReference type="AlphaFoldDB" id="A0A161HJZ3"/>
<evidence type="ECO:0000256" key="1">
    <source>
        <dbReference type="ARBA" id="ARBA00004477"/>
    </source>
</evidence>
<keyword evidence="3 10" id="KW-0812">Transmembrane</keyword>
<keyword evidence="4" id="KW-0256">Endoplasmic reticulum</keyword>
<comment type="subcellular location">
    <subcellularLocation>
        <location evidence="1">Endoplasmic reticulum membrane</location>
        <topology evidence="1">Multi-pass membrane protein</topology>
    </subcellularLocation>
</comment>
<evidence type="ECO:0000256" key="8">
    <source>
        <dbReference type="ARBA" id="ARBA00023186"/>
    </source>
</evidence>
<evidence type="ECO:0000256" key="6">
    <source>
        <dbReference type="ARBA" id="ARBA00022989"/>
    </source>
</evidence>
<dbReference type="Gene3D" id="2.60.40.150">
    <property type="entry name" value="C2 domain"/>
    <property type="match status" value="1"/>
</dbReference>
<organism evidence="12 13">
    <name type="scientific">Sugiyamaella lignohabitans</name>
    <dbReference type="NCBI Taxonomy" id="796027"/>
    <lineage>
        <taxon>Eukaryota</taxon>
        <taxon>Fungi</taxon>
        <taxon>Dikarya</taxon>
        <taxon>Ascomycota</taxon>
        <taxon>Saccharomycotina</taxon>
        <taxon>Dipodascomycetes</taxon>
        <taxon>Dipodascales</taxon>
        <taxon>Trichomonascaceae</taxon>
        <taxon>Sugiyamaella</taxon>
    </lineage>
</organism>
<dbReference type="SUPFAM" id="SSF46565">
    <property type="entry name" value="Chaperone J-domain"/>
    <property type="match status" value="1"/>
</dbReference>
<dbReference type="PANTHER" id="PTHR24075:SF0">
    <property type="entry name" value="TRANSLOCATION PROTEIN SEC63 HOMOLOG"/>
    <property type="match status" value="1"/>
</dbReference>
<feature type="region of interest" description="Disordered" evidence="9">
    <location>
        <begin position="610"/>
        <end position="694"/>
    </location>
</feature>
<evidence type="ECO:0000256" key="10">
    <source>
        <dbReference type="SAM" id="Phobius"/>
    </source>
</evidence>
<dbReference type="GeneID" id="30037783"/>
<dbReference type="InterPro" id="IPR036869">
    <property type="entry name" value="J_dom_sf"/>
</dbReference>
<dbReference type="GO" id="GO:0031207">
    <property type="term" value="C:Sec62/Sec63 complex"/>
    <property type="evidence" value="ECO:0007669"/>
    <property type="project" value="TreeGrafter"/>
</dbReference>
<accession>A0A161HJZ3</accession>
<evidence type="ECO:0000259" key="11">
    <source>
        <dbReference type="PROSITE" id="PS50076"/>
    </source>
</evidence>
<feature type="transmembrane region" description="Helical" evidence="10">
    <location>
        <begin position="14"/>
        <end position="36"/>
    </location>
</feature>
<feature type="transmembrane region" description="Helical" evidence="10">
    <location>
        <begin position="88"/>
        <end position="110"/>
    </location>
</feature>
<dbReference type="FunFam" id="1.10.287.110:FF:000039">
    <property type="entry name" value="Protein translocation complex component (Npl1)"/>
    <property type="match status" value="1"/>
</dbReference>
<dbReference type="Gene3D" id="1.10.287.110">
    <property type="entry name" value="DnaJ domain"/>
    <property type="match status" value="1"/>
</dbReference>
<dbReference type="PANTHER" id="PTHR24075">
    <property type="entry name" value="SEC63 DOMAIN-CONTAINING"/>
    <property type="match status" value="1"/>
</dbReference>
<feature type="region of interest" description="Disordered" evidence="9">
    <location>
        <begin position="39"/>
        <end position="71"/>
    </location>
</feature>
<evidence type="ECO:0000256" key="9">
    <source>
        <dbReference type="SAM" id="MobiDB-lite"/>
    </source>
</evidence>
<dbReference type="Proteomes" id="UP000189580">
    <property type="component" value="Chromosome a"/>
</dbReference>
<dbReference type="KEGG" id="slb:AWJ20_72"/>
<evidence type="ECO:0000256" key="5">
    <source>
        <dbReference type="ARBA" id="ARBA00022927"/>
    </source>
</evidence>
<dbReference type="GO" id="GO:0006614">
    <property type="term" value="P:SRP-dependent cotranslational protein targeting to membrane"/>
    <property type="evidence" value="ECO:0007669"/>
    <property type="project" value="TreeGrafter"/>
</dbReference>
<dbReference type="GO" id="GO:0008320">
    <property type="term" value="F:protein transmembrane transporter activity"/>
    <property type="evidence" value="ECO:0007669"/>
    <property type="project" value="TreeGrafter"/>
</dbReference>
<keyword evidence="7 10" id="KW-0472">Membrane</keyword>
<keyword evidence="8" id="KW-0143">Chaperone</keyword>
<keyword evidence="6 10" id="KW-1133">Transmembrane helix</keyword>
<dbReference type="GO" id="GO:0006620">
    <property type="term" value="P:post-translational protein targeting to endoplasmic reticulum membrane"/>
    <property type="evidence" value="ECO:0007669"/>
    <property type="project" value="TreeGrafter"/>
</dbReference>
<keyword evidence="5" id="KW-0653">Protein transport</keyword>
<dbReference type="InterPro" id="IPR001623">
    <property type="entry name" value="DnaJ_domain"/>
</dbReference>
<evidence type="ECO:0000256" key="3">
    <source>
        <dbReference type="ARBA" id="ARBA00022692"/>
    </source>
</evidence>
<feature type="compositionally biased region" description="Acidic residues" evidence="9">
    <location>
        <begin position="614"/>
        <end position="628"/>
    </location>
</feature>
<evidence type="ECO:0000313" key="13">
    <source>
        <dbReference type="Proteomes" id="UP000189580"/>
    </source>
</evidence>
<dbReference type="EMBL" id="CP014501">
    <property type="protein sequence ID" value="ANB11848.1"/>
    <property type="molecule type" value="Genomic_DNA"/>
</dbReference>
<dbReference type="CDD" id="cd06257">
    <property type="entry name" value="DnaJ"/>
    <property type="match status" value="1"/>
</dbReference>
<dbReference type="GO" id="GO:0003723">
    <property type="term" value="F:RNA binding"/>
    <property type="evidence" value="ECO:0007669"/>
    <property type="project" value="TreeGrafter"/>
</dbReference>
<sequence length="694" mass="76364">MSDSRYSYDDNGEVWPYFAATLLGVVLVPMTGLAVVGSGSSSGDQQQQQKVGGTSGKKGDSKTKEKSEFKPRNYKQLSKFRSSRKSLFTAYNGLIAAGWLVMAGLVYIIIQQRILSASDTSKVTFDPYEILGVSYSASEKEIKSVYRKLSVKLHPDKIKASDLANQTREFFEARYVDITKAYKALTDETVRDNFLKYGHPDGPQQTSHGIALPKFLVEGKGSPIVIALYSSVVGILLPLLVGSWWAGTAIYTKTGIRQTTAGKFFEICAKDQPHFITYDRILEILAQSEELELIGKANKGKLGALNSKQIKQVLEDYLNRRETNEKDIDVDTQLEIVSVTPLLLDGLLDISSAFKSATLCQRVIEVKRCIVQAVPFKDQSHGEFLQIPGVQLDTKAKDSSSASSSSWEKSLSSTELEAARQIPKLHFLNAYFKVPGESVVPPNAQAHLIIKFAVTPLGGSSKPPKPEEFDPVLLEDPVDDDETSKVLREPLHTNDLPPVIPYASAPYFPGVYRPNWYGFIVNEKDNKIIDGPAELTRLSYQNLSLSDKDISSKSADNKLAVATFKIQLTTATPPFPGTFSFKLMLLSSGYFGTDIIESVKMTVENPPAVAETTAQDDEDDISEPEEDSVAGALSQMRGGSVKKRAPTSSSTTTDKNDDDEDESSDDEEDLTDIDTDTEDEEDLDDEDSDAKKNK</sequence>
<keyword evidence="2" id="KW-0813">Transport</keyword>
<gene>
    <name evidence="12" type="primary">SEC63</name>
    <name evidence="12" type="ORF">AWJ20_72</name>
</gene>
<evidence type="ECO:0000256" key="4">
    <source>
        <dbReference type="ARBA" id="ARBA00022824"/>
    </source>
</evidence>
<feature type="compositionally biased region" description="Basic and acidic residues" evidence="9">
    <location>
        <begin position="57"/>
        <end position="71"/>
    </location>
</feature>
<reference evidence="12 13" key="1">
    <citation type="submission" date="2016-02" db="EMBL/GenBank/DDBJ databases">
        <title>Complete genome sequence and transcriptome regulation of the pentose utilising yeast Sugiyamaella lignohabitans.</title>
        <authorList>
            <person name="Bellasio M."/>
            <person name="Peymann A."/>
            <person name="Valli M."/>
            <person name="Sipitzky M."/>
            <person name="Graf A."/>
            <person name="Sauer M."/>
            <person name="Marx H."/>
            <person name="Mattanovich D."/>
        </authorList>
    </citation>
    <scope>NUCLEOTIDE SEQUENCE [LARGE SCALE GENOMIC DNA]</scope>
    <source>
        <strain evidence="12 13">CBS 10342</strain>
    </source>
</reference>
<feature type="domain" description="J" evidence="11">
    <location>
        <begin position="126"/>
        <end position="198"/>
    </location>
</feature>
<dbReference type="PRINTS" id="PR00625">
    <property type="entry name" value="JDOMAIN"/>
</dbReference>
<dbReference type="OrthoDB" id="1734229at2759"/>
<evidence type="ECO:0000313" key="12">
    <source>
        <dbReference type="EMBL" id="ANB11848.1"/>
    </source>
</evidence>
<proteinExistence type="predicted"/>
<feature type="compositionally biased region" description="Acidic residues" evidence="9">
    <location>
        <begin position="656"/>
        <end position="688"/>
    </location>
</feature>
<name>A0A161HJZ3_9ASCO</name>
<dbReference type="InterPro" id="IPR014756">
    <property type="entry name" value="Ig_E-set"/>
</dbReference>
<dbReference type="PROSITE" id="PS50076">
    <property type="entry name" value="DNAJ_2"/>
    <property type="match status" value="1"/>
</dbReference>
<feature type="compositionally biased region" description="Low complexity" evidence="9">
    <location>
        <begin position="39"/>
        <end position="52"/>
    </location>
</feature>
<dbReference type="RefSeq" id="XP_018734325.1">
    <property type="nucleotide sequence ID" value="XM_018882677.1"/>
</dbReference>
<dbReference type="InterPro" id="IPR004179">
    <property type="entry name" value="Sec63-dom"/>
</dbReference>
<dbReference type="SMART" id="SM00271">
    <property type="entry name" value="DnaJ"/>
    <property type="match status" value="1"/>
</dbReference>
<dbReference type="SUPFAM" id="SSF81296">
    <property type="entry name" value="E set domains"/>
    <property type="match status" value="1"/>
</dbReference>
<evidence type="ECO:0000256" key="7">
    <source>
        <dbReference type="ARBA" id="ARBA00023136"/>
    </source>
</evidence>
<protein>
    <submittedName>
        <fullName evidence="12">Protein-transporting protein SEC63</fullName>
    </submittedName>
</protein>
<dbReference type="SUPFAM" id="SSF158702">
    <property type="entry name" value="Sec63 N-terminal domain-like"/>
    <property type="match status" value="1"/>
</dbReference>
<dbReference type="Pfam" id="PF00226">
    <property type="entry name" value="DnaJ"/>
    <property type="match status" value="1"/>
</dbReference>
<evidence type="ECO:0000256" key="2">
    <source>
        <dbReference type="ARBA" id="ARBA00022448"/>
    </source>
</evidence>
<keyword evidence="13" id="KW-1185">Reference proteome</keyword>